<evidence type="ECO:0000313" key="3">
    <source>
        <dbReference type="Proteomes" id="UP000236959"/>
    </source>
</evidence>
<sequence>MYRMRSYTAGNIKIQLFVAVLLTLGPTLGGCSMVSMPMGSNNVDTPTLLTGSIASSSDVAYADINNDDRQIIAENLDAIGPELAAGSTAEDLTLPWLNAISGNSGTLSKLDTATLGETGCLSFETTANTIAGIKLYSGTACRDVVQKFAVTTLSVADA</sequence>
<dbReference type="EMBL" id="PPCN01000001">
    <property type="protein sequence ID" value="POF34867.1"/>
    <property type="molecule type" value="Genomic_DNA"/>
</dbReference>
<dbReference type="InterPro" id="IPR032635">
    <property type="entry name" value="Anti_2"/>
</dbReference>
<organism evidence="2 3">
    <name type="scientific">Roseibium marinum</name>
    <dbReference type="NCBI Taxonomy" id="281252"/>
    <lineage>
        <taxon>Bacteria</taxon>
        <taxon>Pseudomonadati</taxon>
        <taxon>Pseudomonadota</taxon>
        <taxon>Alphaproteobacteria</taxon>
        <taxon>Hyphomicrobiales</taxon>
        <taxon>Stappiaceae</taxon>
        <taxon>Roseibium</taxon>
    </lineage>
</organism>
<dbReference type="Pfam" id="PF16998">
    <property type="entry name" value="17kDa_Anti_2"/>
    <property type="match status" value="1"/>
</dbReference>
<comment type="caution">
    <text evidence="2">The sequence shown here is derived from an EMBL/GenBank/DDBJ whole genome shotgun (WGS) entry which is preliminary data.</text>
</comment>
<proteinExistence type="predicted"/>
<dbReference type="Proteomes" id="UP000236959">
    <property type="component" value="Unassembled WGS sequence"/>
</dbReference>
<feature type="domain" description="Surface antigen" evidence="1">
    <location>
        <begin position="86"/>
        <end position="153"/>
    </location>
</feature>
<name>A0A2S3V4F6_9HYPH</name>
<gene>
    <name evidence="2" type="ORF">CLV41_1011327</name>
</gene>
<dbReference type="PROSITE" id="PS51257">
    <property type="entry name" value="PROKAR_LIPOPROTEIN"/>
    <property type="match status" value="1"/>
</dbReference>
<evidence type="ECO:0000313" key="2">
    <source>
        <dbReference type="EMBL" id="POF34867.1"/>
    </source>
</evidence>
<accession>A0A2S3V4F6</accession>
<protein>
    <submittedName>
        <fullName evidence="2">Outer membrane surface antigen</fullName>
    </submittedName>
</protein>
<keyword evidence="3" id="KW-1185">Reference proteome</keyword>
<dbReference type="AlphaFoldDB" id="A0A2S3V4F6"/>
<reference evidence="2 3" key="1">
    <citation type="submission" date="2018-01" db="EMBL/GenBank/DDBJ databases">
        <title>Genomic Encyclopedia of Archaeal and Bacterial Type Strains, Phase II (KMG-II): from individual species to whole genera.</title>
        <authorList>
            <person name="Goeker M."/>
        </authorList>
    </citation>
    <scope>NUCLEOTIDE SEQUENCE [LARGE SCALE GENOMIC DNA]</scope>
    <source>
        <strain evidence="2 3">DSM 17023</strain>
    </source>
</reference>
<evidence type="ECO:0000259" key="1">
    <source>
        <dbReference type="Pfam" id="PF16998"/>
    </source>
</evidence>